<dbReference type="RefSeq" id="WP_390309919.1">
    <property type="nucleotide sequence ID" value="NZ_JBHSNQ010000165.1"/>
</dbReference>
<feature type="signal peptide" evidence="1">
    <location>
        <begin position="1"/>
        <end position="18"/>
    </location>
</feature>
<keyword evidence="3" id="KW-1185">Reference proteome</keyword>
<organism evidence="2 3">
    <name type="scientific">Ureibacillus suwonensis</name>
    <dbReference type="NCBI Taxonomy" id="313007"/>
    <lineage>
        <taxon>Bacteria</taxon>
        <taxon>Bacillati</taxon>
        <taxon>Bacillota</taxon>
        <taxon>Bacilli</taxon>
        <taxon>Bacillales</taxon>
        <taxon>Caryophanaceae</taxon>
        <taxon>Ureibacillus</taxon>
    </lineage>
</organism>
<dbReference type="EMBL" id="JBHSNQ010000165">
    <property type="protein sequence ID" value="MFC5542507.1"/>
    <property type="molecule type" value="Genomic_DNA"/>
</dbReference>
<name>A0ABW0RET7_9BACL</name>
<sequence length="194" mass="22011">MKLRLFCGLFAFSFLVLAACSDNTDVSTKIKANPESEYSTTFEKLKIGKIIDYDFQIVTEDHPVWVTVWAEEYQNGKPLSEPVTLISYGLEPDETSQGPLGIGAFETEDGAYLFLYNESITMKPRKIGIPQTGYSVSGWQYALEEESLENNQSYLLAVYRATDGEMATYNFQDEKDVQQMIQDTNYALLIKMKL</sequence>
<evidence type="ECO:0000256" key="1">
    <source>
        <dbReference type="SAM" id="SignalP"/>
    </source>
</evidence>
<accession>A0ABW0RET7</accession>
<dbReference type="Proteomes" id="UP001595978">
    <property type="component" value="Unassembled WGS sequence"/>
</dbReference>
<evidence type="ECO:0008006" key="4">
    <source>
        <dbReference type="Google" id="ProtNLM"/>
    </source>
</evidence>
<protein>
    <recommendedName>
        <fullName evidence="4">Lipoprotein</fullName>
    </recommendedName>
</protein>
<reference evidence="3" key="1">
    <citation type="journal article" date="2019" name="Int. J. Syst. Evol. Microbiol.">
        <title>The Global Catalogue of Microorganisms (GCM) 10K type strain sequencing project: providing services to taxonomists for standard genome sequencing and annotation.</title>
        <authorList>
            <consortium name="The Broad Institute Genomics Platform"/>
            <consortium name="The Broad Institute Genome Sequencing Center for Infectious Disease"/>
            <person name="Wu L."/>
            <person name="Ma J."/>
        </authorList>
    </citation>
    <scope>NUCLEOTIDE SEQUENCE [LARGE SCALE GENOMIC DNA]</scope>
    <source>
        <strain evidence="3">CCUG 56331</strain>
    </source>
</reference>
<keyword evidence="1" id="KW-0732">Signal</keyword>
<evidence type="ECO:0000313" key="2">
    <source>
        <dbReference type="EMBL" id="MFC5542507.1"/>
    </source>
</evidence>
<evidence type="ECO:0000313" key="3">
    <source>
        <dbReference type="Proteomes" id="UP001595978"/>
    </source>
</evidence>
<feature type="chain" id="PRO_5047029058" description="Lipoprotein" evidence="1">
    <location>
        <begin position="19"/>
        <end position="194"/>
    </location>
</feature>
<proteinExistence type="predicted"/>
<gene>
    <name evidence="2" type="ORF">ACFPOH_12410</name>
</gene>
<comment type="caution">
    <text evidence="2">The sequence shown here is derived from an EMBL/GenBank/DDBJ whole genome shotgun (WGS) entry which is preliminary data.</text>
</comment>
<dbReference type="PROSITE" id="PS51257">
    <property type="entry name" value="PROKAR_LIPOPROTEIN"/>
    <property type="match status" value="1"/>
</dbReference>